<evidence type="ECO:0000259" key="4">
    <source>
        <dbReference type="Pfam" id="PF17165"/>
    </source>
</evidence>
<reference evidence="8 9" key="1">
    <citation type="journal article" date="2019" name="Nat. Med.">
        <title>A library of human gut bacterial isolates paired with longitudinal multiomics data enables mechanistic microbiome research.</title>
        <authorList>
            <person name="Poyet M."/>
            <person name="Groussin M."/>
            <person name="Gibbons S.M."/>
            <person name="Avila-Pacheco J."/>
            <person name="Jiang X."/>
            <person name="Kearney S.M."/>
            <person name="Perrotta A.R."/>
            <person name="Berdy B."/>
            <person name="Zhao S."/>
            <person name="Lieberman T.D."/>
            <person name="Swanson P.K."/>
            <person name="Smith M."/>
            <person name="Roesemann S."/>
            <person name="Alexander J.E."/>
            <person name="Rich S.A."/>
            <person name="Livny J."/>
            <person name="Vlamakis H."/>
            <person name="Clish C."/>
            <person name="Bullock K."/>
            <person name="Deik A."/>
            <person name="Scott J."/>
            <person name="Pierce K.A."/>
            <person name="Xavier R.J."/>
            <person name="Alm E.J."/>
        </authorList>
    </citation>
    <scope>NUCLEOTIDE SEQUENCE [LARGE SCALE GENOMIC DNA]</scope>
    <source>
        <strain evidence="6 9">BIOML-A21</strain>
        <strain evidence="5 8">BIOML-A27</strain>
        <strain evidence="7 10">BIOML-A5</strain>
    </source>
</reference>
<evidence type="ECO:0000259" key="3">
    <source>
        <dbReference type="Pfam" id="PF17163"/>
    </source>
</evidence>
<dbReference type="GeneID" id="99749707"/>
<gene>
    <name evidence="7" type="ORF">GAP47_17400</name>
    <name evidence="6" type="ORF">GAQ34_15320</name>
    <name evidence="5" type="ORF">GAQ59_19140</name>
</gene>
<dbReference type="InterPro" id="IPR033429">
    <property type="entry name" value="DUF5125"/>
</dbReference>
<dbReference type="Proteomes" id="UP000462376">
    <property type="component" value="Unassembled WGS sequence"/>
</dbReference>
<dbReference type="InterPro" id="IPR033430">
    <property type="entry name" value="DUF5121"/>
</dbReference>
<feature type="chain" id="PRO_5044368490" evidence="1">
    <location>
        <begin position="22"/>
        <end position="443"/>
    </location>
</feature>
<feature type="signal peptide" evidence="1">
    <location>
        <begin position="1"/>
        <end position="21"/>
    </location>
</feature>
<evidence type="ECO:0000313" key="8">
    <source>
        <dbReference type="Proteomes" id="UP000433928"/>
    </source>
</evidence>
<dbReference type="Proteomes" id="UP000442334">
    <property type="component" value="Unassembled WGS sequence"/>
</dbReference>
<name>A0A139K8N1_BACUN</name>
<feature type="domain" description="DUF5121" evidence="4">
    <location>
        <begin position="312"/>
        <end position="428"/>
    </location>
</feature>
<comment type="caution">
    <text evidence="6">The sequence shown here is derived from an EMBL/GenBank/DDBJ whole genome shotgun (WGS) entry which is preliminary data.</text>
</comment>
<dbReference type="AlphaFoldDB" id="A0A139K8N1"/>
<keyword evidence="1" id="KW-0732">Signal</keyword>
<feature type="domain" description="DUF5125" evidence="3">
    <location>
        <begin position="125"/>
        <end position="307"/>
    </location>
</feature>
<protein>
    <submittedName>
        <fullName evidence="6">DUF5125 domain-containing protein</fullName>
    </submittedName>
</protein>
<dbReference type="STRING" id="820.ERS852554_00951"/>
<dbReference type="EMBL" id="WCTL01000019">
    <property type="protein sequence ID" value="KAB4232416.1"/>
    <property type="molecule type" value="Genomic_DNA"/>
</dbReference>
<dbReference type="RefSeq" id="WP_005824739.1">
    <property type="nucleotide sequence ID" value="NZ_BQNO01000001.1"/>
</dbReference>
<proteinExistence type="predicted"/>
<evidence type="ECO:0000313" key="9">
    <source>
        <dbReference type="Proteomes" id="UP000442334"/>
    </source>
</evidence>
<feature type="domain" description="DUF5016" evidence="2">
    <location>
        <begin position="1"/>
        <end position="120"/>
    </location>
</feature>
<organism evidence="6 9">
    <name type="scientific">Bacteroides uniformis</name>
    <dbReference type="NCBI Taxonomy" id="820"/>
    <lineage>
        <taxon>Bacteria</taxon>
        <taxon>Pseudomonadati</taxon>
        <taxon>Bacteroidota</taxon>
        <taxon>Bacteroidia</taxon>
        <taxon>Bacteroidales</taxon>
        <taxon>Bacteroidaceae</taxon>
        <taxon>Bacteroides</taxon>
    </lineage>
</organism>
<accession>A0A139K8N1</accession>
<dbReference type="Pfam" id="PF17165">
    <property type="entry name" value="DUF5121"/>
    <property type="match status" value="1"/>
</dbReference>
<dbReference type="InterPro" id="IPR032184">
    <property type="entry name" value="DUF5016"/>
</dbReference>
<evidence type="ECO:0000313" key="7">
    <source>
        <dbReference type="EMBL" id="KAB4232416.1"/>
    </source>
</evidence>
<dbReference type="Pfam" id="PF16408">
    <property type="entry name" value="DUF5016"/>
    <property type="match status" value="1"/>
</dbReference>
<dbReference type="Pfam" id="PF17163">
    <property type="entry name" value="DUF5125"/>
    <property type="match status" value="1"/>
</dbReference>
<evidence type="ECO:0000313" key="5">
    <source>
        <dbReference type="EMBL" id="KAB4167317.1"/>
    </source>
</evidence>
<evidence type="ECO:0000259" key="2">
    <source>
        <dbReference type="Pfam" id="PF16408"/>
    </source>
</evidence>
<dbReference type="EMBL" id="WCUG01000028">
    <property type="protein sequence ID" value="KAB4167317.1"/>
    <property type="molecule type" value="Genomic_DNA"/>
</dbReference>
<evidence type="ECO:0000313" key="10">
    <source>
        <dbReference type="Proteomes" id="UP000462376"/>
    </source>
</evidence>
<evidence type="ECO:0000313" key="6">
    <source>
        <dbReference type="EMBL" id="KAB4183713.1"/>
    </source>
</evidence>
<sequence length="443" mass="48298">MKSLKYYLMALAGIAMLNACSDDDPVPGNPTMDFQAEPSSALFGDSLPFTIKASDADVPLSTLKARLYFSDEMVSETIIRTKVNGQDYTGKIYVPYLANIPNGTATLKFILQNINFTITEKSYDVALSRPDFPYLTLISGDQEYRMEKVAANQYSVTGEFAQKVKGYIKAPKVGANGNEINFGWSNGAITQGTSSEITFSNLSAGEYSISFNTLTYAAAPFVKLLLNGSEMEMVDDDHYSIDLNLKQGDNITADIPNFDQYWIDPDFFEKNEDGSLKFLPIDGTYRVIANLALNYLEVLKMNGTSTATLNDDGTGALWIIGDGIGKPSVATNAVGWTTEKGLCMSQIEAKKYQVTVVAGEQIKSDDINFKFFHQQGWGGEYKNDALSTTSDLVFIGDSTNGRDAGNLGLVEGKSLENGVAYRFTVDVTAGVSSAVLTVEKVER</sequence>
<evidence type="ECO:0000256" key="1">
    <source>
        <dbReference type="SAM" id="SignalP"/>
    </source>
</evidence>
<dbReference type="Proteomes" id="UP000433928">
    <property type="component" value="Unassembled WGS sequence"/>
</dbReference>
<dbReference type="EMBL" id="WCUA01000018">
    <property type="protein sequence ID" value="KAB4183713.1"/>
    <property type="molecule type" value="Genomic_DNA"/>
</dbReference>